<accession>C2ERS1</accession>
<gene>
    <name evidence="1" type="ORF">HMPREF0549_0157</name>
</gene>
<organism evidence="1 2">
    <name type="scientific">Limosilactobacillus vaginalis DSM 5837 = ATCC 49540</name>
    <dbReference type="NCBI Taxonomy" id="1423814"/>
    <lineage>
        <taxon>Bacteria</taxon>
        <taxon>Bacillati</taxon>
        <taxon>Bacillota</taxon>
        <taxon>Bacilli</taxon>
        <taxon>Lactobacillales</taxon>
        <taxon>Lactobacillaceae</taxon>
        <taxon>Limosilactobacillus</taxon>
    </lineage>
</organism>
<proteinExistence type="predicted"/>
<evidence type="ECO:0000313" key="2">
    <source>
        <dbReference type="Proteomes" id="UP000004483"/>
    </source>
</evidence>
<dbReference type="STRING" id="1423814.HMPREF0549_0157"/>
<evidence type="ECO:0000313" key="1">
    <source>
        <dbReference type="EMBL" id="EEJ41406.1"/>
    </source>
</evidence>
<dbReference type="eggNOG" id="ENOG5031R2K">
    <property type="taxonomic scope" value="Bacteria"/>
</dbReference>
<dbReference type="AlphaFoldDB" id="C2ERS1"/>
<name>C2ERS1_9LACO</name>
<reference evidence="1 2" key="1">
    <citation type="submission" date="2009-01" db="EMBL/GenBank/DDBJ databases">
        <authorList>
            <person name="Qin X."/>
            <person name="Bachman B."/>
            <person name="Battles P."/>
            <person name="Bell A."/>
            <person name="Bess C."/>
            <person name="Bickham C."/>
            <person name="Chaboub L."/>
            <person name="Chen D."/>
            <person name="Coyle M."/>
            <person name="Deiros D.R."/>
            <person name="Dinh H."/>
            <person name="Forbes L."/>
            <person name="Fowler G."/>
            <person name="Francisco L."/>
            <person name="Fu Q."/>
            <person name="Gubbala S."/>
            <person name="Hale W."/>
            <person name="Han Y."/>
            <person name="Hemphill L."/>
            <person name="Highlander S.K."/>
            <person name="Hirani K."/>
            <person name="Hogues M."/>
            <person name="Jackson L."/>
            <person name="Jakkamsetti A."/>
            <person name="Javaid M."/>
            <person name="Jiang H."/>
            <person name="Korchina V."/>
            <person name="Kovar C."/>
            <person name="Lara F."/>
            <person name="Lee S."/>
            <person name="Mata R."/>
            <person name="Mathew T."/>
            <person name="Moen C."/>
            <person name="Morales K."/>
            <person name="Munidasa M."/>
            <person name="Nazareth L."/>
            <person name="Ngo R."/>
            <person name="Nguyen L."/>
            <person name="Okwuonu G."/>
            <person name="Ongeri F."/>
            <person name="Patil S."/>
            <person name="Petrosino J."/>
            <person name="Pham C."/>
            <person name="Pham P."/>
            <person name="Pu L.-L."/>
            <person name="Puazo M."/>
            <person name="Raj R."/>
            <person name="Reid J."/>
            <person name="Rouhana J."/>
            <person name="Saada N."/>
            <person name="Shang Y."/>
            <person name="Simmons D."/>
            <person name="Thornton R."/>
            <person name="Warren J."/>
            <person name="Weissenberger G."/>
            <person name="Zhang J."/>
            <person name="Zhang L."/>
            <person name="Zhou C."/>
            <person name="Zhu D."/>
            <person name="Muzny D."/>
            <person name="Worley K."/>
            <person name="Gibbs R."/>
        </authorList>
    </citation>
    <scope>NUCLEOTIDE SEQUENCE [LARGE SCALE GENOMIC DNA]</scope>
    <source>
        <strain evidence="1 2">ATCC 49540</strain>
    </source>
</reference>
<comment type="caution">
    <text evidence="1">The sequence shown here is derived from an EMBL/GenBank/DDBJ whole genome shotgun (WGS) entry which is preliminary data.</text>
</comment>
<dbReference type="Proteomes" id="UP000004483">
    <property type="component" value="Unassembled WGS sequence"/>
</dbReference>
<dbReference type="HOGENOM" id="CLU_195967_0_0_9"/>
<dbReference type="RefSeq" id="WP_003717920.1">
    <property type="nucleotide sequence ID" value="NZ_AZGL01000003.1"/>
</dbReference>
<dbReference type="EMBL" id="ACGV01000011">
    <property type="protein sequence ID" value="EEJ41406.1"/>
    <property type="molecule type" value="Genomic_DNA"/>
</dbReference>
<sequence length="72" mass="8974">MFETKVEINITPKLAKDFCAACFNYKRVKPIKRTRKQQIAKAKHMMDWHNHTSYEWSQWWHKKARKPKRWKQ</sequence>
<dbReference type="PATRIC" id="fig|1423814.6.peg.821"/>
<protein>
    <submittedName>
        <fullName evidence="1">Uncharacterized protein</fullName>
    </submittedName>
</protein>